<dbReference type="UniPathway" id="UPA00219"/>
<evidence type="ECO:0000256" key="1">
    <source>
        <dbReference type="ARBA" id="ARBA00005898"/>
    </source>
</evidence>
<sequence length="513" mass="55454">MNSITLQDLANLLTSKSIATALVGDPSCQVYGCACDSRAVESGNLFVCKGAAFKPVFLDAALGAGAVAYLCAAERESELALQAPGIPHLVCTDLRKAMAYVSAAAWGYPDQDLTIIGVTGTKGKTTTTCLIRSMLDSVLPRPCAFMGTHDIFDGVNTYESANTTPEAPDLWRYLAHAKEAGLTHVVMEVSSQALKYDRTLGVHFSVGCFLNIGHDHISPVEHPSFEDYLDSKLRIFDQATTCVVNLDTDHYAEVARALATSNSTALTYSLDNPAANVYGSCIKPQQGGTRFVAHTPQGASKVFIDLLGAHNVEDALAAIACVEASGVDGLQCTKILSNVRVPGRMELFSTADKRLTAIVDYAHNDVSYRRFFETVKQYFPTAYIISLFGVSGGKALDRYEDLPRIGSQFSDYVILTSDDPGPIDPTTLLDEISAYVAPDTPYEKIPYRPQARLRAFELAQAQAAQDKTPVVMCLLGKADEGSVRIHNIDVPQESDVSASAHMIAWYDAVHKED</sequence>
<dbReference type="GO" id="GO:0051301">
    <property type="term" value="P:cell division"/>
    <property type="evidence" value="ECO:0007669"/>
    <property type="project" value="UniProtKB-KW"/>
</dbReference>
<dbReference type="Gene3D" id="3.40.1390.10">
    <property type="entry name" value="MurE/MurF, N-terminal domain"/>
    <property type="match status" value="1"/>
</dbReference>
<dbReference type="OrthoDB" id="9800958at2"/>
<dbReference type="AlphaFoldDB" id="A0A4S2F2K9"/>
<name>A0A4S2F2K9_9ACTN</name>
<dbReference type="InterPro" id="IPR004101">
    <property type="entry name" value="Mur_ligase_C"/>
</dbReference>
<evidence type="ECO:0000256" key="2">
    <source>
        <dbReference type="RuleBase" id="RU004135"/>
    </source>
</evidence>
<evidence type="ECO:0000313" key="5">
    <source>
        <dbReference type="EMBL" id="TGY62612.1"/>
    </source>
</evidence>
<comment type="subcellular location">
    <subcellularLocation>
        <location evidence="2">Cytoplasm</location>
    </subcellularLocation>
</comment>
<dbReference type="Gene3D" id="3.40.1190.10">
    <property type="entry name" value="Mur-like, catalytic domain"/>
    <property type="match status" value="1"/>
</dbReference>
<dbReference type="GO" id="GO:0071555">
    <property type="term" value="P:cell wall organization"/>
    <property type="evidence" value="ECO:0007669"/>
    <property type="project" value="UniProtKB-KW"/>
</dbReference>
<keyword evidence="2" id="KW-0573">Peptidoglycan synthesis</keyword>
<gene>
    <name evidence="5" type="primary">murE</name>
    <name evidence="5" type="ORF">E5334_04165</name>
</gene>
<evidence type="ECO:0000259" key="3">
    <source>
        <dbReference type="Pfam" id="PF02875"/>
    </source>
</evidence>
<dbReference type="GO" id="GO:0005737">
    <property type="term" value="C:cytoplasm"/>
    <property type="evidence" value="ECO:0007669"/>
    <property type="project" value="UniProtKB-SubCell"/>
</dbReference>
<organism evidence="5 6">
    <name type="scientific">Muricaecibacterium torontonense</name>
    <dbReference type="NCBI Taxonomy" id="3032871"/>
    <lineage>
        <taxon>Bacteria</taxon>
        <taxon>Bacillati</taxon>
        <taxon>Actinomycetota</taxon>
        <taxon>Coriobacteriia</taxon>
        <taxon>Coriobacteriales</taxon>
        <taxon>Atopobiaceae</taxon>
        <taxon>Muricaecibacterium</taxon>
    </lineage>
</organism>
<dbReference type="GO" id="GO:0005524">
    <property type="term" value="F:ATP binding"/>
    <property type="evidence" value="ECO:0007669"/>
    <property type="project" value="InterPro"/>
</dbReference>
<feature type="domain" description="Mur ligase C-terminal" evidence="3">
    <location>
        <begin position="343"/>
        <end position="462"/>
    </location>
</feature>
<keyword evidence="2" id="KW-0131">Cell cycle</keyword>
<accession>A0A4S2F2K9</accession>
<dbReference type="NCBIfam" id="TIGR01085">
    <property type="entry name" value="murE"/>
    <property type="match status" value="1"/>
</dbReference>
<dbReference type="PANTHER" id="PTHR23135:SF4">
    <property type="entry name" value="UDP-N-ACETYLMURAMOYL-L-ALANYL-D-GLUTAMATE--2,6-DIAMINOPIMELATE LIGASE MURE HOMOLOG, CHLOROPLASTIC"/>
    <property type="match status" value="1"/>
</dbReference>
<dbReference type="InterPro" id="IPR036615">
    <property type="entry name" value="Mur_ligase_C_dom_sf"/>
</dbReference>
<dbReference type="RefSeq" id="WP_136012342.1">
    <property type="nucleotide sequence ID" value="NZ_SRYE01000002.1"/>
</dbReference>
<feature type="domain" description="Mur ligase central" evidence="4">
    <location>
        <begin position="118"/>
        <end position="322"/>
    </location>
</feature>
<reference evidence="5 6" key="1">
    <citation type="submission" date="2019-04" db="EMBL/GenBank/DDBJ databases">
        <title>Microbes associate with the intestines of laboratory mice.</title>
        <authorList>
            <person name="Navarre W."/>
            <person name="Wong E."/>
            <person name="Huang K."/>
            <person name="Tropini C."/>
            <person name="Ng K."/>
            <person name="Yu B."/>
        </authorList>
    </citation>
    <scope>NUCLEOTIDE SEQUENCE [LARGE SCALE GENOMIC DNA]</scope>
    <source>
        <strain evidence="5 6">NM07_P-09</strain>
    </source>
</reference>
<dbReference type="GO" id="GO:0016881">
    <property type="term" value="F:acid-amino acid ligase activity"/>
    <property type="evidence" value="ECO:0007669"/>
    <property type="project" value="InterPro"/>
</dbReference>
<dbReference type="InterPro" id="IPR036565">
    <property type="entry name" value="Mur-like_cat_sf"/>
</dbReference>
<dbReference type="GO" id="GO:0009252">
    <property type="term" value="P:peptidoglycan biosynthetic process"/>
    <property type="evidence" value="ECO:0007669"/>
    <property type="project" value="UniProtKB-UniPathway"/>
</dbReference>
<dbReference type="InterPro" id="IPR035911">
    <property type="entry name" value="MurE/MurF_N"/>
</dbReference>
<keyword evidence="6" id="KW-1185">Reference proteome</keyword>
<dbReference type="Proteomes" id="UP000310263">
    <property type="component" value="Unassembled WGS sequence"/>
</dbReference>
<comment type="pathway">
    <text evidence="2">Cell wall biogenesis; peptidoglycan biosynthesis.</text>
</comment>
<dbReference type="EMBL" id="SRYE01000002">
    <property type="protein sequence ID" value="TGY62612.1"/>
    <property type="molecule type" value="Genomic_DNA"/>
</dbReference>
<dbReference type="SUPFAM" id="SSF63418">
    <property type="entry name" value="MurE/MurF N-terminal domain"/>
    <property type="match status" value="1"/>
</dbReference>
<dbReference type="SUPFAM" id="SSF53623">
    <property type="entry name" value="MurD-like peptide ligases, catalytic domain"/>
    <property type="match status" value="1"/>
</dbReference>
<evidence type="ECO:0000259" key="4">
    <source>
        <dbReference type="Pfam" id="PF08245"/>
    </source>
</evidence>
<dbReference type="SUPFAM" id="SSF53244">
    <property type="entry name" value="MurD-like peptide ligases, peptide-binding domain"/>
    <property type="match status" value="1"/>
</dbReference>
<comment type="caution">
    <text evidence="5">The sequence shown here is derived from an EMBL/GenBank/DDBJ whole genome shotgun (WGS) entry which is preliminary data.</text>
</comment>
<dbReference type="PANTHER" id="PTHR23135">
    <property type="entry name" value="MUR LIGASE FAMILY MEMBER"/>
    <property type="match status" value="1"/>
</dbReference>
<proteinExistence type="inferred from homology"/>
<protein>
    <submittedName>
        <fullName evidence="5">UDP-N-acetylmuramyl-tripeptide synthetase</fullName>
    </submittedName>
</protein>
<dbReference type="Pfam" id="PF08245">
    <property type="entry name" value="Mur_ligase_M"/>
    <property type="match status" value="1"/>
</dbReference>
<evidence type="ECO:0000313" key="6">
    <source>
        <dbReference type="Proteomes" id="UP000310263"/>
    </source>
</evidence>
<dbReference type="InterPro" id="IPR005761">
    <property type="entry name" value="UDP-N-AcMur-Glu-dNH2Pim_ligase"/>
</dbReference>
<comment type="similarity">
    <text evidence="1">Belongs to the MurCDEF family. MurE subfamily.</text>
</comment>
<dbReference type="GO" id="GO:0008360">
    <property type="term" value="P:regulation of cell shape"/>
    <property type="evidence" value="ECO:0007669"/>
    <property type="project" value="UniProtKB-KW"/>
</dbReference>
<keyword evidence="2" id="KW-0961">Cell wall biogenesis/degradation</keyword>
<dbReference type="InterPro" id="IPR013221">
    <property type="entry name" value="Mur_ligase_cen"/>
</dbReference>
<keyword evidence="2" id="KW-0132">Cell division</keyword>
<dbReference type="Pfam" id="PF02875">
    <property type="entry name" value="Mur_ligase_C"/>
    <property type="match status" value="1"/>
</dbReference>
<keyword evidence="2" id="KW-0133">Cell shape</keyword>
<dbReference type="Gene3D" id="3.90.190.20">
    <property type="entry name" value="Mur ligase, C-terminal domain"/>
    <property type="match status" value="1"/>
</dbReference>